<dbReference type="GO" id="GO:0005765">
    <property type="term" value="C:lysosomal membrane"/>
    <property type="evidence" value="ECO:0007669"/>
    <property type="project" value="UniProtKB-SubCell"/>
</dbReference>
<evidence type="ECO:0000256" key="5">
    <source>
        <dbReference type="PIRNR" id="PIRNR007949"/>
    </source>
</evidence>
<dbReference type="Gene3D" id="1.10.150.780">
    <property type="entry name" value="Vps16, C-terminal region"/>
    <property type="match status" value="1"/>
</dbReference>
<protein>
    <recommendedName>
        <fullName evidence="3 5">Vacuolar protein sorting-associated protein 16 homolog</fullName>
    </recommendedName>
</protein>
<evidence type="ECO:0000256" key="1">
    <source>
        <dbReference type="ARBA" id="ARBA00004630"/>
    </source>
</evidence>
<feature type="domain" description="Vps16 C-terminal" evidence="7">
    <location>
        <begin position="481"/>
        <end position="720"/>
    </location>
</feature>
<dbReference type="InterPro" id="IPR006926">
    <property type="entry name" value="Vps16_N"/>
</dbReference>
<dbReference type="GO" id="GO:0031902">
    <property type="term" value="C:late endosome membrane"/>
    <property type="evidence" value="ECO:0007669"/>
    <property type="project" value="UniProtKB-SubCell"/>
</dbReference>
<dbReference type="Proteomes" id="UP000694423">
    <property type="component" value="Unplaced"/>
</dbReference>
<sequence>MGLGSGHRVCSQPWVLGGSRGSRGRPWGRGLVPGVASRRVPPAALLKNNGRKEKSPSARPLLEIYSASGLLLAGIPWKSGRLVQLGWTASEDLLCIQEDGTVLIYNLFCEFKRHFSMGNEVLQNHVLEAKVFHTEYGTGVAILTGAHRFSLTANVDDLKLRRMPEVPGLQKPPCCWAVLSRDRATVVLLAVGQDLYLLDTTSCSVVTPPGMSPTAGAYLRMAVSFNYRCLALFTDTGYLWMGLSTLKEKLCEFNSSIRSPPKQMVWCMRPRSRQRAVVVAWERQLMVAGNSTECIQFVLDEDSYLVPELDGVRILSRTSHEFLHEIPEASQEIFKIASMAPGALLLEAQKEYEKESQKADEYLREIKDQKLLPEAVSQCIEAAGYEHEPETQKSLLRAASFGKCFIDKFPPESFVRMCQDLRVLNAVRDYQIGIPLTFTQYKRLTIEVLLHWACYKVQQKDKSDEEVAHAINQKLGDTPGISYSEIAARAYDCGRTELAIKLLEYEPRSGEQVPLLLKMKRSKLALSKAIESGDTDLVYTVVLHLKNELNRGTFFMTLQNQPVALSLYRQFCKHQERETLKDLYNQDDNHQELGNFHVHSSYSEKRIEGRVGALQNALDAYYKAKNEFAAKATEDQIKLLRLQRHLQEDFNKPYVDLSLHDTVSNLILDGHHKRAEQLYREFKIPDKRYWWLKISALATRGDWEEMEKFSKSKKSPIGYLVRGFAAGGGPGPAQCQQFAPTPGTWQGPAASRGGWPWGAVGARAEGWGWGGASSEPAALLSQPFVEISVKHHNRYEAKKYAPRVTPEQRVKAFILVGDLDQAADAAIEHKNENEMNFVLSKCTASTDAAVVEKLNRARAQLLKK</sequence>
<comment type="similarity">
    <text evidence="2 5">Belongs to the VPS16 family.</text>
</comment>
<evidence type="ECO:0000256" key="3">
    <source>
        <dbReference type="ARBA" id="ARBA00017947"/>
    </source>
</evidence>
<organism evidence="9 10">
    <name type="scientific">Dromaius novaehollandiae</name>
    <name type="common">Emu</name>
    <dbReference type="NCBI Taxonomy" id="8790"/>
    <lineage>
        <taxon>Eukaryota</taxon>
        <taxon>Metazoa</taxon>
        <taxon>Chordata</taxon>
        <taxon>Craniata</taxon>
        <taxon>Vertebrata</taxon>
        <taxon>Euteleostomi</taxon>
        <taxon>Archelosauria</taxon>
        <taxon>Archosauria</taxon>
        <taxon>Dinosauria</taxon>
        <taxon>Saurischia</taxon>
        <taxon>Theropoda</taxon>
        <taxon>Coelurosauria</taxon>
        <taxon>Aves</taxon>
        <taxon>Palaeognathae</taxon>
        <taxon>Casuariiformes</taxon>
        <taxon>Dromaiidae</taxon>
        <taxon>Dromaius</taxon>
    </lineage>
</organism>
<comment type="function">
    <text evidence="5">Plays a role in vesicle-mediated protein trafficking to lysosomal compartments including the endocytic membrane transport and autophagic pathways. Believed to act as a core component of the putative HOPS and CORVET endosomal tethering complexes.</text>
</comment>
<keyword evidence="5" id="KW-0472">Membrane</keyword>
<dbReference type="GO" id="GO:0006886">
    <property type="term" value="P:intracellular protein transport"/>
    <property type="evidence" value="ECO:0007669"/>
    <property type="project" value="InterPro"/>
</dbReference>
<feature type="domain" description="Vps16 N-terminal" evidence="8">
    <location>
        <begin position="42"/>
        <end position="416"/>
    </location>
</feature>
<proteinExistence type="inferred from homology"/>
<dbReference type="InterPro" id="IPR006925">
    <property type="entry name" value="Vps16_C"/>
</dbReference>
<comment type="subcellular location">
    <subcellularLocation>
        <location evidence="5">Late endosome membrane</location>
        <topology evidence="5">Peripheral membrane protein</topology>
        <orientation evidence="5">Cytoplasmic side</orientation>
    </subcellularLocation>
    <subcellularLocation>
        <location evidence="1 5">Lysosome membrane</location>
        <topology evidence="1 5">Peripheral membrane protein</topology>
        <orientation evidence="1 5">Cytoplasmic side</orientation>
    </subcellularLocation>
    <text evidence="5">Cytoplasmic, peripheral membrane protein associated with late endosomes/lysosomes.</text>
</comment>
<dbReference type="InterPro" id="IPR016534">
    <property type="entry name" value="VPS16"/>
</dbReference>
<dbReference type="PANTHER" id="PTHR12811">
    <property type="entry name" value="VACUOLAR PROTEIN SORTING VPS16"/>
    <property type="match status" value="1"/>
</dbReference>
<accession>A0A8C4JNL8</accession>
<keyword evidence="5" id="KW-0813">Transport</keyword>
<feature type="coiled-coil region" evidence="6">
    <location>
        <begin position="345"/>
        <end position="372"/>
    </location>
</feature>
<evidence type="ECO:0000256" key="6">
    <source>
        <dbReference type="SAM" id="Coils"/>
    </source>
</evidence>
<dbReference type="AlphaFoldDB" id="A0A8C4JNL8"/>
<dbReference type="FunFam" id="1.10.150.780:FF:000001">
    <property type="entry name" value="Vacuolar protein sorting-associated protein 16 homolog"/>
    <property type="match status" value="1"/>
</dbReference>
<dbReference type="Pfam" id="PF04840">
    <property type="entry name" value="Vps16_C"/>
    <property type="match status" value="2"/>
</dbReference>
<dbReference type="Pfam" id="PF04841">
    <property type="entry name" value="Vps16_N"/>
    <property type="match status" value="1"/>
</dbReference>
<keyword evidence="5" id="KW-0458">Lysosome</keyword>
<feature type="domain" description="Vps16 C-terminal" evidence="7">
    <location>
        <begin position="782"/>
        <end position="860"/>
    </location>
</feature>
<dbReference type="GO" id="GO:0016197">
    <property type="term" value="P:endosomal transport"/>
    <property type="evidence" value="ECO:0007669"/>
    <property type="project" value="TreeGrafter"/>
</dbReference>
<dbReference type="Ensembl" id="ENSDNVT00000014438.1">
    <property type="protein sequence ID" value="ENSDNVP00000011973.1"/>
    <property type="gene ID" value="ENSDNVG00000008447.1"/>
</dbReference>
<dbReference type="InterPro" id="IPR038132">
    <property type="entry name" value="Vps16_C_sf"/>
</dbReference>
<evidence type="ECO:0000259" key="8">
    <source>
        <dbReference type="Pfam" id="PF04841"/>
    </source>
</evidence>
<evidence type="ECO:0000256" key="2">
    <source>
        <dbReference type="ARBA" id="ARBA00009250"/>
    </source>
</evidence>
<dbReference type="GO" id="GO:0003779">
    <property type="term" value="F:actin binding"/>
    <property type="evidence" value="ECO:0007669"/>
    <property type="project" value="TreeGrafter"/>
</dbReference>
<reference evidence="9" key="2">
    <citation type="submission" date="2025-09" db="UniProtKB">
        <authorList>
            <consortium name="Ensembl"/>
        </authorList>
    </citation>
    <scope>IDENTIFICATION</scope>
</reference>
<evidence type="ECO:0000313" key="9">
    <source>
        <dbReference type="Ensembl" id="ENSDNVP00000011973.1"/>
    </source>
</evidence>
<dbReference type="PIRSF" id="PIRSF007949">
    <property type="entry name" value="VPS16"/>
    <property type="match status" value="1"/>
</dbReference>
<dbReference type="GO" id="GO:0042144">
    <property type="term" value="P:vacuole fusion, non-autophagic"/>
    <property type="evidence" value="ECO:0007669"/>
    <property type="project" value="TreeGrafter"/>
</dbReference>
<keyword evidence="6" id="KW-0175">Coiled coil</keyword>
<dbReference type="GO" id="GO:0033263">
    <property type="term" value="C:CORVET complex"/>
    <property type="evidence" value="ECO:0007669"/>
    <property type="project" value="UniProtKB-UniRule"/>
</dbReference>
<dbReference type="GO" id="GO:0030897">
    <property type="term" value="C:HOPS complex"/>
    <property type="evidence" value="ECO:0007669"/>
    <property type="project" value="UniProtKB-UniRule"/>
</dbReference>
<comment type="subunit">
    <text evidence="4">Core component of at least two putative endosomal tethering complexes, the homotypic fusion and vacuole protein sorting (HOPS) complex and the class C core vacuole/endosome tethering (CORVET) complex. Their common core is composed of the class C Vps proteins VPS11, VPS16, VPS18 and VPS33A, which in HOPS further associates with VPS39 and VPS41 and in CORVET with VPS8 and TGFBRAP1. Interacts with RAB5C. Interacts with STX17, MON1B. Associates with adapter protein complex 3 (AP-3) and clathrin:AP-3 complexes.</text>
</comment>
<dbReference type="PANTHER" id="PTHR12811:SF0">
    <property type="entry name" value="VACUOLAR PROTEIN SORTING-ASSOCIATED PROTEIN 16 HOMOLOG"/>
    <property type="match status" value="1"/>
</dbReference>
<evidence type="ECO:0000313" key="10">
    <source>
        <dbReference type="Proteomes" id="UP000694423"/>
    </source>
</evidence>
<keyword evidence="10" id="KW-1185">Reference proteome</keyword>
<keyword evidence="5" id="KW-0967">Endosome</keyword>
<evidence type="ECO:0000256" key="4">
    <source>
        <dbReference type="ARBA" id="ARBA00061859"/>
    </source>
</evidence>
<reference evidence="9" key="1">
    <citation type="submission" date="2025-08" db="UniProtKB">
        <authorList>
            <consortium name="Ensembl"/>
        </authorList>
    </citation>
    <scope>IDENTIFICATION</scope>
</reference>
<name>A0A8C4JNL8_DRONO</name>
<evidence type="ECO:0000259" key="7">
    <source>
        <dbReference type="Pfam" id="PF04840"/>
    </source>
</evidence>
<keyword evidence="5" id="KW-0653">Protein transport</keyword>